<dbReference type="Proteomes" id="UP001055911">
    <property type="component" value="Chromosome"/>
</dbReference>
<name>A0A9Q8ZPB6_9LACO</name>
<evidence type="ECO:0000313" key="2">
    <source>
        <dbReference type="EMBL" id="USS89094.1"/>
    </source>
</evidence>
<keyword evidence="3" id="KW-1185">Reference proteome</keyword>
<dbReference type="Pfam" id="PF12822">
    <property type="entry name" value="ECF_trnsprt"/>
    <property type="match status" value="1"/>
</dbReference>
<dbReference type="GO" id="GO:0022857">
    <property type="term" value="F:transmembrane transporter activity"/>
    <property type="evidence" value="ECO:0007669"/>
    <property type="project" value="InterPro"/>
</dbReference>
<dbReference type="Gene3D" id="1.10.1760.20">
    <property type="match status" value="1"/>
</dbReference>
<reference evidence="2" key="1">
    <citation type="submission" date="2022-05" db="EMBL/GenBank/DDBJ databases">
        <authorList>
            <person name="Oliphant S.A."/>
            <person name="Watson-Haigh N.S."/>
            <person name="Sumby K.M."/>
            <person name="Gardner J.M."/>
            <person name="Jiranek V."/>
        </authorList>
    </citation>
    <scope>NUCLEOTIDE SEQUENCE</scope>
    <source>
        <strain evidence="2">KI4_B1</strain>
    </source>
</reference>
<dbReference type="EMBL" id="CP097119">
    <property type="protein sequence ID" value="USS89094.1"/>
    <property type="molecule type" value="Genomic_DNA"/>
</dbReference>
<dbReference type="InterPro" id="IPR024529">
    <property type="entry name" value="ECF_trnsprt_substrate-spec"/>
</dbReference>
<keyword evidence="1" id="KW-1133">Transmembrane helix</keyword>
<dbReference type="InterPro" id="IPR030949">
    <property type="entry name" value="ECF_S_folate_fam"/>
</dbReference>
<keyword evidence="1" id="KW-0812">Transmembrane</keyword>
<feature type="transmembrane region" description="Helical" evidence="1">
    <location>
        <begin position="146"/>
        <end position="164"/>
    </location>
</feature>
<dbReference type="AlphaFoldDB" id="A0A9Q8ZPB6"/>
<organism evidence="2 3">
    <name type="scientific">Fructilactobacillus cliffordii</name>
    <dbReference type="NCBI Taxonomy" id="2940299"/>
    <lineage>
        <taxon>Bacteria</taxon>
        <taxon>Bacillati</taxon>
        <taxon>Bacillota</taxon>
        <taxon>Bacilli</taxon>
        <taxon>Lactobacillales</taxon>
        <taxon>Lactobacillaceae</taxon>
        <taxon>Fructilactobacillus</taxon>
    </lineage>
</organism>
<proteinExistence type="predicted"/>
<dbReference type="NCBIfam" id="TIGR04518">
    <property type="entry name" value="ECF_S_folT_fam"/>
    <property type="match status" value="1"/>
</dbReference>
<feature type="transmembrane region" description="Helical" evidence="1">
    <location>
        <begin position="80"/>
        <end position="98"/>
    </location>
</feature>
<accession>A0A9Q8ZPB6</accession>
<feature type="transmembrane region" description="Helical" evidence="1">
    <location>
        <begin position="16"/>
        <end position="35"/>
    </location>
</feature>
<evidence type="ECO:0000256" key="1">
    <source>
        <dbReference type="SAM" id="Phobius"/>
    </source>
</evidence>
<keyword evidence="1" id="KW-0472">Membrane</keyword>
<sequence>MNFFRRWGLRPLSLKGMTYLAILMAIEIIVGRFVIGSSSVQFSFTFIVIALIAKWYGPFWSTGVAVIVDFISTLFSGQPYFPGFALSAILVSLIYSIGFFQQKRISWPRVIIVVALITVFINLILNSWWVSIIAHTPFSYFFGVRLGKNLISFPIQTVLLYWVLNNRTIQNLKPTIFK</sequence>
<dbReference type="RefSeq" id="WP_252766611.1">
    <property type="nucleotide sequence ID" value="NZ_CP097119.1"/>
</dbReference>
<gene>
    <name evidence="2" type="ORF">M3M40_06350</name>
</gene>
<feature type="transmembrane region" description="Helical" evidence="1">
    <location>
        <begin position="110"/>
        <end position="134"/>
    </location>
</feature>
<evidence type="ECO:0000313" key="3">
    <source>
        <dbReference type="Proteomes" id="UP001055911"/>
    </source>
</evidence>
<protein>
    <submittedName>
        <fullName evidence="2">Folate family ECF transporter S component</fullName>
    </submittedName>
</protein>
<feature type="transmembrane region" description="Helical" evidence="1">
    <location>
        <begin position="42"/>
        <end position="60"/>
    </location>
</feature>